<dbReference type="GO" id="GO:0005829">
    <property type="term" value="C:cytosol"/>
    <property type="evidence" value="ECO:0007669"/>
    <property type="project" value="TreeGrafter"/>
</dbReference>
<evidence type="ECO:0000256" key="2">
    <source>
        <dbReference type="ARBA" id="ARBA00023055"/>
    </source>
</evidence>
<accession>A0AA88LHS3</accession>
<dbReference type="InterPro" id="IPR011993">
    <property type="entry name" value="PH-like_dom_sf"/>
</dbReference>
<dbReference type="Gene3D" id="2.40.160.120">
    <property type="match status" value="1"/>
</dbReference>
<keyword evidence="2 5" id="KW-0445">Lipid transport</keyword>
<evidence type="ECO:0000256" key="3">
    <source>
        <dbReference type="ARBA" id="ARBA00023121"/>
    </source>
</evidence>
<evidence type="ECO:0000313" key="8">
    <source>
        <dbReference type="EMBL" id="KAK2722160.1"/>
    </source>
</evidence>
<dbReference type="InterPro" id="IPR000648">
    <property type="entry name" value="Oxysterol-bd"/>
</dbReference>
<dbReference type="Gene3D" id="1.10.287.2720">
    <property type="match status" value="1"/>
</dbReference>
<dbReference type="GO" id="GO:0016020">
    <property type="term" value="C:membrane"/>
    <property type="evidence" value="ECO:0007669"/>
    <property type="project" value="TreeGrafter"/>
</dbReference>
<dbReference type="SUPFAM" id="SSF144000">
    <property type="entry name" value="Oxysterol-binding protein-like"/>
    <property type="match status" value="1"/>
</dbReference>
<dbReference type="InterPro" id="IPR001849">
    <property type="entry name" value="PH_domain"/>
</dbReference>
<dbReference type="Proteomes" id="UP001187531">
    <property type="component" value="Unassembled WGS sequence"/>
</dbReference>
<evidence type="ECO:0000256" key="1">
    <source>
        <dbReference type="ARBA" id="ARBA00022448"/>
    </source>
</evidence>
<dbReference type="AlphaFoldDB" id="A0AA88LHS3"/>
<proteinExistence type="inferred from homology"/>
<dbReference type="EMBL" id="JAVRJZ010000005">
    <property type="protein sequence ID" value="KAK2722160.1"/>
    <property type="molecule type" value="Genomic_DNA"/>
</dbReference>
<evidence type="ECO:0000256" key="6">
    <source>
        <dbReference type="SAM" id="MobiDB-lite"/>
    </source>
</evidence>
<dbReference type="PANTHER" id="PTHR10972:SF200">
    <property type="entry name" value="OXYSTEROL-BINDING PROTEIN-RELATED PROTEIN 9"/>
    <property type="match status" value="1"/>
</dbReference>
<dbReference type="GO" id="GO:0005794">
    <property type="term" value="C:Golgi apparatus"/>
    <property type="evidence" value="ECO:0007669"/>
    <property type="project" value="TreeGrafter"/>
</dbReference>
<comment type="caution">
    <text evidence="8">The sequence shown here is derived from an EMBL/GenBank/DDBJ whole genome shotgun (WGS) entry which is preliminary data.</text>
</comment>
<dbReference type="Gene3D" id="6.10.140.1150">
    <property type="match status" value="1"/>
</dbReference>
<evidence type="ECO:0000256" key="4">
    <source>
        <dbReference type="RuleBase" id="RU003844"/>
    </source>
</evidence>
<evidence type="ECO:0000256" key="5">
    <source>
        <dbReference type="RuleBase" id="RU003845"/>
    </source>
</evidence>
<gene>
    <name evidence="8" type="ORF">QYM36_002642</name>
</gene>
<dbReference type="GO" id="GO:0032934">
    <property type="term" value="F:sterol binding"/>
    <property type="evidence" value="ECO:0007669"/>
    <property type="project" value="TreeGrafter"/>
</dbReference>
<keyword evidence="3" id="KW-0446">Lipid-binding</keyword>
<dbReference type="GO" id="GO:0006869">
    <property type="term" value="P:lipid transport"/>
    <property type="evidence" value="ECO:0007669"/>
    <property type="project" value="UniProtKB-KW"/>
</dbReference>
<feature type="region of interest" description="Disordered" evidence="6">
    <location>
        <begin position="604"/>
        <end position="624"/>
    </location>
</feature>
<dbReference type="FunFam" id="1.10.287.2720:FF:000001">
    <property type="entry name" value="Oxysterol-binding OBPalpha"/>
    <property type="match status" value="1"/>
</dbReference>
<dbReference type="InterPro" id="IPR018494">
    <property type="entry name" value="Oxysterol-bd_CS"/>
</dbReference>
<dbReference type="PROSITE" id="PS01013">
    <property type="entry name" value="OSBP"/>
    <property type="match status" value="1"/>
</dbReference>
<feature type="domain" description="PH" evidence="7">
    <location>
        <begin position="1"/>
        <end position="67"/>
    </location>
</feature>
<dbReference type="PANTHER" id="PTHR10972">
    <property type="entry name" value="OXYSTEROL-BINDING PROTEIN-RELATED"/>
    <property type="match status" value="1"/>
</dbReference>
<reference evidence="8" key="1">
    <citation type="submission" date="2023-07" db="EMBL/GenBank/DDBJ databases">
        <title>Chromosome-level genome assembly of Artemia franciscana.</title>
        <authorList>
            <person name="Jo E."/>
        </authorList>
    </citation>
    <scope>NUCLEOTIDE SEQUENCE</scope>
    <source>
        <tissue evidence="8">Whole body</tissue>
    </source>
</reference>
<keyword evidence="9" id="KW-1185">Reference proteome</keyword>
<dbReference type="Pfam" id="PF01237">
    <property type="entry name" value="Oxysterol_BP"/>
    <property type="match status" value="1"/>
</dbReference>
<evidence type="ECO:0000313" key="9">
    <source>
        <dbReference type="Proteomes" id="UP001187531"/>
    </source>
</evidence>
<dbReference type="SUPFAM" id="SSF50729">
    <property type="entry name" value="PH domain-like"/>
    <property type="match status" value="1"/>
</dbReference>
<feature type="compositionally biased region" description="Basic and acidic residues" evidence="6">
    <location>
        <begin position="608"/>
        <end position="624"/>
    </location>
</feature>
<organism evidence="8 9">
    <name type="scientific">Artemia franciscana</name>
    <name type="common">Brine shrimp</name>
    <name type="synonym">Artemia sanfranciscana</name>
    <dbReference type="NCBI Taxonomy" id="6661"/>
    <lineage>
        <taxon>Eukaryota</taxon>
        <taxon>Metazoa</taxon>
        <taxon>Ecdysozoa</taxon>
        <taxon>Arthropoda</taxon>
        <taxon>Crustacea</taxon>
        <taxon>Branchiopoda</taxon>
        <taxon>Anostraca</taxon>
        <taxon>Artemiidae</taxon>
        <taxon>Artemia</taxon>
    </lineage>
</organism>
<sequence>MSCKSKEKMKRGLRRGCMRLRGAYVGIEGAEEEATFAITSDGKTFHLQGKDVEEREKWIRALENAIKNVAQRNVGYQSQTVPTILDFDNKISETDAYLQLLVDQIKTLSLKIEDLPKDEQEIMSATMLASHAYLDSVKQSIVLLTVAKSTFDACESSGRSLPVGIGQIVLPDEERIVNSSPEVSDERAFFEESLPQGLEVTTGSFPGSSLPLPEISYSSSEDEDFYDAYENTCETPTPMINEAESGVHREVLATESVNGTAISPLTTKDINIDAIYEEGDDEDNVSLESHGSVIAHLVSQVKYGMDLTKVALPTFILERRSLLEMYADFFAHPDIFLRIADFKSPRERMIQVVRWYLSAFHAGRRSEVAKKPYNPILGETFQCWWDVPDLNVDKSEPAKDGPVPWCSKQQLAFIAEQVSHHPPVSGFYAENPEKRISFNGHIWTKSKFLGLSICVVNIGEGVISVLDFDEEYTITFPSAYGRSILTVPWIELGGRVEIVCTKTGYSAVVEFLTKPFYGGKKHRIVCDLFQQGEKKSFLNIQGEWNGEMIGKWSDGRTEEFVNVKKLSIVKKRVRRISEQEEYESRRLWQEVTMGLKLNDIPRATGSKHALEDRQRNEAKQRAETGEKWVTKNFNKAGEGWTYKTPLKRRLHL</sequence>
<dbReference type="InterPro" id="IPR037239">
    <property type="entry name" value="OSBP_sf"/>
</dbReference>
<dbReference type="FunFam" id="2.40.160.120:FF:000014">
    <property type="entry name" value="Oxysterol-binding protein"/>
    <property type="match status" value="1"/>
</dbReference>
<dbReference type="PROSITE" id="PS50003">
    <property type="entry name" value="PH_DOMAIN"/>
    <property type="match status" value="1"/>
</dbReference>
<protein>
    <recommendedName>
        <fullName evidence="5">Oxysterol-binding protein</fullName>
    </recommendedName>
</protein>
<dbReference type="Gene3D" id="2.30.29.30">
    <property type="entry name" value="Pleckstrin-homology domain (PH domain)/Phosphotyrosine-binding domain (PTB)"/>
    <property type="match status" value="1"/>
</dbReference>
<keyword evidence="1 5" id="KW-0813">Transport</keyword>
<name>A0AA88LHS3_ARTSF</name>
<evidence type="ECO:0000259" key="7">
    <source>
        <dbReference type="PROSITE" id="PS50003"/>
    </source>
</evidence>
<comment type="similarity">
    <text evidence="4">Belongs to the OSBP family.</text>
</comment>